<dbReference type="EMBL" id="AYKW01000017">
    <property type="protein sequence ID" value="PIL30015.1"/>
    <property type="molecule type" value="Genomic_DNA"/>
</dbReference>
<gene>
    <name evidence="1" type="ORF">GSI_07927</name>
</gene>
<evidence type="ECO:0000313" key="1">
    <source>
        <dbReference type="EMBL" id="PIL30015.1"/>
    </source>
</evidence>
<reference evidence="1 2" key="1">
    <citation type="journal article" date="2015" name="Sci. Rep.">
        <title>Chromosome-level genome map provides insights into diverse defense mechanisms in the medicinal fungus Ganoderma sinense.</title>
        <authorList>
            <person name="Zhu Y."/>
            <person name="Xu J."/>
            <person name="Sun C."/>
            <person name="Zhou S."/>
            <person name="Xu H."/>
            <person name="Nelson D.R."/>
            <person name="Qian J."/>
            <person name="Song J."/>
            <person name="Luo H."/>
            <person name="Xiang L."/>
            <person name="Li Y."/>
            <person name="Xu Z."/>
            <person name="Ji A."/>
            <person name="Wang L."/>
            <person name="Lu S."/>
            <person name="Hayward A."/>
            <person name="Sun W."/>
            <person name="Li X."/>
            <person name="Schwartz D.C."/>
            <person name="Wang Y."/>
            <person name="Chen S."/>
        </authorList>
    </citation>
    <scope>NUCLEOTIDE SEQUENCE [LARGE SCALE GENOMIC DNA]</scope>
    <source>
        <strain evidence="1 2">ZZ0214-1</strain>
    </source>
</reference>
<dbReference type="OrthoDB" id="2758552at2759"/>
<organism evidence="1 2">
    <name type="scientific">Ganoderma sinense ZZ0214-1</name>
    <dbReference type="NCBI Taxonomy" id="1077348"/>
    <lineage>
        <taxon>Eukaryota</taxon>
        <taxon>Fungi</taxon>
        <taxon>Dikarya</taxon>
        <taxon>Basidiomycota</taxon>
        <taxon>Agaricomycotina</taxon>
        <taxon>Agaricomycetes</taxon>
        <taxon>Polyporales</taxon>
        <taxon>Polyporaceae</taxon>
        <taxon>Ganoderma</taxon>
    </lineage>
</organism>
<comment type="caution">
    <text evidence="1">The sequence shown here is derived from an EMBL/GenBank/DDBJ whole genome shotgun (WGS) entry which is preliminary data.</text>
</comment>
<dbReference type="Proteomes" id="UP000230002">
    <property type="component" value="Unassembled WGS sequence"/>
</dbReference>
<keyword evidence="2" id="KW-1185">Reference proteome</keyword>
<protein>
    <recommendedName>
        <fullName evidence="3">F-box domain-containing protein</fullName>
    </recommendedName>
</protein>
<evidence type="ECO:0008006" key="3">
    <source>
        <dbReference type="Google" id="ProtNLM"/>
    </source>
</evidence>
<evidence type="ECO:0000313" key="2">
    <source>
        <dbReference type="Proteomes" id="UP000230002"/>
    </source>
</evidence>
<name>A0A2G8S8D8_9APHY</name>
<dbReference type="AlphaFoldDB" id="A0A2G8S8D8"/>
<proteinExistence type="predicted"/>
<sequence>MAQVDASTILDLLRNTPALEVLEIKSRDVLAPPNSATISSRPVSLPRLQSAHISHSTSAVAHCLMAALDVPSLAFLDLTVHVNGGTLLSVPPLPRALATHPMRRLAFDVGSDSDFNPSFHAALHGSGASLAIGLHAHNVLHTGTEWAQWMLTDLPTTLPLSGIEEFHIRAREWDAPEDALPHLAVYMPAVSTLLIKHETHDDDYDYDDGDDTDGHMELARVVARVLTSDGPVLFPRLAHVELIVGSIPLAFCELLARALGHRDVGGRRLQRLRIRVDDEHYDSFRWRVMGGRVSEYRKTGIFDHVDVCEIPDGSSDGAGHEPNDGDTQRLGWGKWRDCVQQARHEYWEE</sequence>
<accession>A0A2G8S8D8</accession>